<comment type="caution">
    <text evidence="1">The sequence shown here is derived from an EMBL/GenBank/DDBJ whole genome shotgun (WGS) entry which is preliminary data.</text>
</comment>
<organism evidence="1">
    <name type="scientific">mine drainage metagenome</name>
    <dbReference type="NCBI Taxonomy" id="410659"/>
    <lineage>
        <taxon>unclassified sequences</taxon>
        <taxon>metagenomes</taxon>
        <taxon>ecological metagenomes</taxon>
    </lineage>
</organism>
<proteinExistence type="predicted"/>
<dbReference type="AlphaFoldDB" id="A0A1J5PPY7"/>
<sequence length="52" mass="5927">MRKFLARVATLTRKVAEWLIPVLSAIKLLIEIVGKVANCHDRKLQIQVSVTR</sequence>
<evidence type="ECO:0000313" key="1">
    <source>
        <dbReference type="EMBL" id="OIQ72872.1"/>
    </source>
</evidence>
<dbReference type="EMBL" id="MLJW01003096">
    <property type="protein sequence ID" value="OIQ72872.1"/>
    <property type="molecule type" value="Genomic_DNA"/>
</dbReference>
<protein>
    <submittedName>
        <fullName evidence="1">Uncharacterized protein</fullName>
    </submittedName>
</protein>
<accession>A0A1J5PPY7</accession>
<reference evidence="1" key="1">
    <citation type="submission" date="2016-10" db="EMBL/GenBank/DDBJ databases">
        <title>Sequence of Gallionella enrichment culture.</title>
        <authorList>
            <person name="Poehlein A."/>
            <person name="Muehling M."/>
            <person name="Daniel R."/>
        </authorList>
    </citation>
    <scope>NUCLEOTIDE SEQUENCE</scope>
</reference>
<name>A0A1J5PPY7_9ZZZZ</name>
<gene>
    <name evidence="1" type="ORF">GALL_454990</name>
</gene>